<name>A0AA37WQM6_9GAMM</name>
<dbReference type="AlphaFoldDB" id="A0AA37WQM6"/>
<sequence length="50" mass="5742">MVSINFTPAPLNFSSLPLIVIDEKNINDKKINTFFTIDTRILVTFFPLNQ</sequence>
<organism evidence="1 2">
    <name type="scientific">Marinibactrum halimedae</name>
    <dbReference type="NCBI Taxonomy" id="1444977"/>
    <lineage>
        <taxon>Bacteria</taxon>
        <taxon>Pseudomonadati</taxon>
        <taxon>Pseudomonadota</taxon>
        <taxon>Gammaproteobacteria</taxon>
        <taxon>Cellvibrionales</taxon>
        <taxon>Cellvibrionaceae</taxon>
        <taxon>Marinibactrum</taxon>
    </lineage>
</organism>
<dbReference type="Proteomes" id="UP001156870">
    <property type="component" value="Unassembled WGS sequence"/>
</dbReference>
<protein>
    <submittedName>
        <fullName evidence="1">Uncharacterized protein</fullName>
    </submittedName>
</protein>
<gene>
    <name evidence="1" type="ORF">GCM10007877_40000</name>
</gene>
<accession>A0AA37WQM6</accession>
<proteinExistence type="predicted"/>
<dbReference type="EMBL" id="BSPD01000105">
    <property type="protein sequence ID" value="GLS28281.1"/>
    <property type="molecule type" value="Genomic_DNA"/>
</dbReference>
<reference evidence="1 2" key="1">
    <citation type="journal article" date="2014" name="Int. J. Syst. Evol. Microbiol.">
        <title>Complete genome sequence of Corynebacterium casei LMG S-19264T (=DSM 44701T), isolated from a smear-ripened cheese.</title>
        <authorList>
            <consortium name="US DOE Joint Genome Institute (JGI-PGF)"/>
            <person name="Walter F."/>
            <person name="Albersmeier A."/>
            <person name="Kalinowski J."/>
            <person name="Ruckert C."/>
        </authorList>
    </citation>
    <scope>NUCLEOTIDE SEQUENCE [LARGE SCALE GENOMIC DNA]</scope>
    <source>
        <strain evidence="1 2">NBRC 110095</strain>
    </source>
</reference>
<evidence type="ECO:0000313" key="1">
    <source>
        <dbReference type="EMBL" id="GLS28281.1"/>
    </source>
</evidence>
<evidence type="ECO:0000313" key="2">
    <source>
        <dbReference type="Proteomes" id="UP001156870"/>
    </source>
</evidence>
<keyword evidence="2" id="KW-1185">Reference proteome</keyword>
<comment type="caution">
    <text evidence="1">The sequence shown here is derived from an EMBL/GenBank/DDBJ whole genome shotgun (WGS) entry which is preliminary data.</text>
</comment>